<feature type="transmembrane region" description="Helical" evidence="7">
    <location>
        <begin position="241"/>
        <end position="263"/>
    </location>
</feature>
<dbReference type="Gene3D" id="1.20.1250.20">
    <property type="entry name" value="MFS general substrate transporter like domains"/>
    <property type="match status" value="2"/>
</dbReference>
<evidence type="ECO:0000256" key="1">
    <source>
        <dbReference type="ARBA" id="ARBA00004651"/>
    </source>
</evidence>
<evidence type="ECO:0000256" key="5">
    <source>
        <dbReference type="ARBA" id="ARBA00022989"/>
    </source>
</evidence>
<dbReference type="InterPro" id="IPR036259">
    <property type="entry name" value="MFS_trans_sf"/>
</dbReference>
<protein>
    <submittedName>
        <fullName evidence="9">Major Facilitator Superfamily protein</fullName>
    </submittedName>
</protein>
<evidence type="ECO:0000259" key="8">
    <source>
        <dbReference type="PROSITE" id="PS50850"/>
    </source>
</evidence>
<dbReference type="InterPro" id="IPR020846">
    <property type="entry name" value="MFS_dom"/>
</dbReference>
<feature type="transmembrane region" description="Helical" evidence="7">
    <location>
        <begin position="332"/>
        <end position="351"/>
    </location>
</feature>
<keyword evidence="6 7" id="KW-0472">Membrane</keyword>
<evidence type="ECO:0000256" key="7">
    <source>
        <dbReference type="SAM" id="Phobius"/>
    </source>
</evidence>
<evidence type="ECO:0000256" key="2">
    <source>
        <dbReference type="ARBA" id="ARBA00022448"/>
    </source>
</evidence>
<feature type="transmembrane region" description="Helical" evidence="7">
    <location>
        <begin position="307"/>
        <end position="326"/>
    </location>
</feature>
<feature type="transmembrane region" description="Helical" evidence="7">
    <location>
        <begin position="400"/>
        <end position="422"/>
    </location>
</feature>
<dbReference type="PANTHER" id="PTHR43045">
    <property type="entry name" value="SHIKIMATE TRANSPORTER"/>
    <property type="match status" value="1"/>
</dbReference>
<evidence type="ECO:0000256" key="4">
    <source>
        <dbReference type="ARBA" id="ARBA00022692"/>
    </source>
</evidence>
<evidence type="ECO:0000313" key="10">
    <source>
        <dbReference type="Proteomes" id="UP000236732"/>
    </source>
</evidence>
<feature type="transmembrane region" description="Helical" evidence="7">
    <location>
        <begin position="88"/>
        <end position="112"/>
    </location>
</feature>
<reference evidence="9 10" key="1">
    <citation type="submission" date="2016-10" db="EMBL/GenBank/DDBJ databases">
        <authorList>
            <person name="de Groot N.N."/>
        </authorList>
    </citation>
    <scope>NUCLEOTIDE SEQUENCE [LARGE SCALE GENOMIC DNA]</scope>
    <source>
        <strain evidence="9 10">CGMCC 4.7037</strain>
    </source>
</reference>
<feature type="transmembrane region" description="Helical" evidence="7">
    <location>
        <begin position="191"/>
        <end position="210"/>
    </location>
</feature>
<dbReference type="AlphaFoldDB" id="A0A1H5W2P8"/>
<feature type="transmembrane region" description="Helical" evidence="7">
    <location>
        <begin position="12"/>
        <end position="33"/>
    </location>
</feature>
<dbReference type="GO" id="GO:0022857">
    <property type="term" value="F:transmembrane transporter activity"/>
    <property type="evidence" value="ECO:0007669"/>
    <property type="project" value="InterPro"/>
</dbReference>
<dbReference type="EMBL" id="FNVT01000001">
    <property type="protein sequence ID" value="SEF93772.1"/>
    <property type="molecule type" value="Genomic_DNA"/>
</dbReference>
<keyword evidence="10" id="KW-1185">Reference proteome</keyword>
<dbReference type="PROSITE" id="PS50850">
    <property type="entry name" value="MFS"/>
    <property type="match status" value="1"/>
</dbReference>
<evidence type="ECO:0000313" key="9">
    <source>
        <dbReference type="EMBL" id="SEF93772.1"/>
    </source>
</evidence>
<dbReference type="Proteomes" id="UP000236732">
    <property type="component" value="Unassembled WGS sequence"/>
</dbReference>
<evidence type="ECO:0000256" key="6">
    <source>
        <dbReference type="ARBA" id="ARBA00023136"/>
    </source>
</evidence>
<organism evidence="9 10">
    <name type="scientific">Nonomuraea solani</name>
    <dbReference type="NCBI Taxonomy" id="1144553"/>
    <lineage>
        <taxon>Bacteria</taxon>
        <taxon>Bacillati</taxon>
        <taxon>Actinomycetota</taxon>
        <taxon>Actinomycetes</taxon>
        <taxon>Streptosporangiales</taxon>
        <taxon>Streptosporangiaceae</taxon>
        <taxon>Nonomuraea</taxon>
    </lineage>
</organism>
<feature type="transmembrane region" description="Helical" evidence="7">
    <location>
        <begin position="118"/>
        <end position="141"/>
    </location>
</feature>
<keyword evidence="2" id="KW-0813">Transport</keyword>
<accession>A0A1H5W2P8</accession>
<feature type="transmembrane region" description="Helical" evidence="7">
    <location>
        <begin position="153"/>
        <end position="179"/>
    </location>
</feature>
<sequence length="432" mass="45329">MAQQGTSKPPSVKGLFAASFIGTSIEWYDYFIFGTAAALVFPRLFFPEASPEAATLASLSAFAAGFLVRPLGAAVIGHFGDRIGRKSMLVLTLILTGGSTFLIGVLPTYAAIGIGAPLLLVALRLVQGFGVAGEWGGALLVSTENAGPGRRAVFGSFAQFGVPVGVLTSNLAFLAISGLDDEAFFSYGWRIPFLFSAVLVVVGLVIRARLSEPLEFARAKRERAVSKVPFRELLRRHPRNLILGSLAAIAPPAVGYAVTVYLLTYGTNVVGFERGTLLTLILASTSVWIIAIAVSARLSDRFGAKRLYLAGALTAVVWPIPMFLLVDTGDTGPALVAFLVAAVVQGIMAGAQGGLFTEMFDVKVRYSGISVAYSMGGTVAGAITPLFPALYAAYGSSTPVAIFLTVPGLVSLVAVLGIRRIVADQEAVPLHR</sequence>
<keyword evidence="5 7" id="KW-1133">Transmembrane helix</keyword>
<keyword evidence="4 7" id="KW-0812">Transmembrane</keyword>
<feature type="transmembrane region" description="Helical" evidence="7">
    <location>
        <begin position="53"/>
        <end position="76"/>
    </location>
</feature>
<keyword evidence="3" id="KW-1003">Cell membrane</keyword>
<dbReference type="PANTHER" id="PTHR43045:SF1">
    <property type="entry name" value="SHIKIMATE TRANSPORTER"/>
    <property type="match status" value="1"/>
</dbReference>
<dbReference type="Pfam" id="PF07690">
    <property type="entry name" value="MFS_1"/>
    <property type="match status" value="1"/>
</dbReference>
<dbReference type="OrthoDB" id="3768022at2"/>
<feature type="domain" description="Major facilitator superfamily (MFS) profile" evidence="8">
    <location>
        <begin position="15"/>
        <end position="426"/>
    </location>
</feature>
<name>A0A1H5W2P8_9ACTN</name>
<dbReference type="CDD" id="cd17369">
    <property type="entry name" value="MFS_ShiA_like"/>
    <property type="match status" value="1"/>
</dbReference>
<evidence type="ECO:0000256" key="3">
    <source>
        <dbReference type="ARBA" id="ARBA00022475"/>
    </source>
</evidence>
<comment type="subcellular location">
    <subcellularLocation>
        <location evidence="1">Cell membrane</location>
        <topology evidence="1">Multi-pass membrane protein</topology>
    </subcellularLocation>
</comment>
<dbReference type="RefSeq" id="WP_103954536.1">
    <property type="nucleotide sequence ID" value="NZ_FNVT01000001.1"/>
</dbReference>
<feature type="transmembrane region" description="Helical" evidence="7">
    <location>
        <begin position="371"/>
        <end position="394"/>
    </location>
</feature>
<dbReference type="GO" id="GO:0005886">
    <property type="term" value="C:plasma membrane"/>
    <property type="evidence" value="ECO:0007669"/>
    <property type="project" value="UniProtKB-SubCell"/>
</dbReference>
<dbReference type="SUPFAM" id="SSF103473">
    <property type="entry name" value="MFS general substrate transporter"/>
    <property type="match status" value="1"/>
</dbReference>
<feature type="transmembrane region" description="Helical" evidence="7">
    <location>
        <begin position="275"/>
        <end position="295"/>
    </location>
</feature>
<proteinExistence type="predicted"/>
<gene>
    <name evidence="9" type="ORF">SAMN05444920_1011065</name>
</gene>
<dbReference type="InterPro" id="IPR011701">
    <property type="entry name" value="MFS"/>
</dbReference>